<keyword evidence="10" id="KW-0325">Glycoprotein</keyword>
<dbReference type="Pfam" id="PF02014">
    <property type="entry name" value="Reeler"/>
    <property type="match status" value="1"/>
</dbReference>
<evidence type="ECO:0000259" key="15">
    <source>
        <dbReference type="PROSITE" id="PS51019"/>
    </source>
</evidence>
<feature type="domain" description="Cytochrome b561" evidence="14">
    <location>
        <begin position="337"/>
        <end position="542"/>
    </location>
</feature>
<name>A0ABR0ZIR8_HUSHU</name>
<evidence type="ECO:0000259" key="13">
    <source>
        <dbReference type="PROSITE" id="PS50836"/>
    </source>
</evidence>
<dbReference type="CDD" id="cd08544">
    <property type="entry name" value="Reeler"/>
    <property type="match status" value="1"/>
</dbReference>
<evidence type="ECO:0000256" key="4">
    <source>
        <dbReference type="ARBA" id="ARBA00022448"/>
    </source>
</evidence>
<feature type="domain" description="DOMON" evidence="13">
    <location>
        <begin position="220"/>
        <end position="333"/>
    </location>
</feature>
<evidence type="ECO:0000313" key="17">
    <source>
        <dbReference type="Proteomes" id="UP001369086"/>
    </source>
</evidence>
<keyword evidence="5 11" id="KW-0812">Transmembrane</keyword>
<feature type="transmembrane region" description="Helical" evidence="11">
    <location>
        <begin position="449"/>
        <end position="468"/>
    </location>
</feature>
<evidence type="ECO:0000256" key="8">
    <source>
        <dbReference type="ARBA" id="ARBA00023004"/>
    </source>
</evidence>
<reference evidence="16 17" key="1">
    <citation type="submission" date="2021-05" db="EMBL/GenBank/DDBJ databases">
        <authorList>
            <person name="Zahm M."/>
            <person name="Klopp C."/>
            <person name="Cabau C."/>
            <person name="Kuhl H."/>
            <person name="Suciu R."/>
            <person name="Ciorpac M."/>
            <person name="Holostenco D."/>
            <person name="Gessner J."/>
            <person name="Wuertz S."/>
            <person name="Hohne C."/>
            <person name="Stock M."/>
            <person name="Gislard M."/>
            <person name="Lluch J."/>
            <person name="Milhes M."/>
            <person name="Lampietro C."/>
            <person name="Lopez Roques C."/>
            <person name="Donnadieu C."/>
            <person name="Du K."/>
            <person name="Schartl M."/>
            <person name="Guiguen Y."/>
        </authorList>
    </citation>
    <scope>NUCLEOTIDE SEQUENCE [LARGE SCALE GENOMIC DNA]</scope>
    <source>
        <strain evidence="16">Hh-F2</strain>
        <tissue evidence="16">Blood</tissue>
    </source>
</reference>
<proteinExistence type="inferred from homology"/>
<feature type="transmembrane region" description="Helical" evidence="11">
    <location>
        <begin position="523"/>
        <end position="541"/>
    </location>
</feature>
<accession>A0ABR0ZIR8</accession>
<feature type="transmembrane region" description="Helical" evidence="11">
    <location>
        <begin position="570"/>
        <end position="590"/>
    </location>
</feature>
<dbReference type="PROSITE" id="PS50939">
    <property type="entry name" value="CYTOCHROME_B561"/>
    <property type="match status" value="1"/>
</dbReference>
<keyword evidence="6" id="KW-0249">Electron transport</keyword>
<dbReference type="CDD" id="cd09628">
    <property type="entry name" value="DOMON_SDR_2_like"/>
    <property type="match status" value="1"/>
</dbReference>
<dbReference type="PANTHER" id="PTHR45828:SF3">
    <property type="entry name" value="FERRIC-CHELATE REDUCTASE 1"/>
    <property type="match status" value="1"/>
</dbReference>
<evidence type="ECO:0000256" key="11">
    <source>
        <dbReference type="SAM" id="Phobius"/>
    </source>
</evidence>
<dbReference type="CDD" id="cd08760">
    <property type="entry name" value="Cyt_b561_FRRS1_like"/>
    <property type="match status" value="1"/>
</dbReference>
<dbReference type="InterPro" id="IPR005018">
    <property type="entry name" value="DOMON_domain"/>
</dbReference>
<evidence type="ECO:0000256" key="9">
    <source>
        <dbReference type="ARBA" id="ARBA00023136"/>
    </source>
</evidence>
<evidence type="ECO:0000256" key="5">
    <source>
        <dbReference type="ARBA" id="ARBA00022692"/>
    </source>
</evidence>
<keyword evidence="12" id="KW-0732">Signal</keyword>
<evidence type="ECO:0000256" key="10">
    <source>
        <dbReference type="ARBA" id="ARBA00023180"/>
    </source>
</evidence>
<dbReference type="EMBL" id="JAHFZB010000010">
    <property type="protein sequence ID" value="KAK6484704.1"/>
    <property type="molecule type" value="Genomic_DNA"/>
</dbReference>
<evidence type="ECO:0000259" key="14">
    <source>
        <dbReference type="PROSITE" id="PS50939"/>
    </source>
</evidence>
<dbReference type="PANTHER" id="PTHR45828">
    <property type="entry name" value="CYTOCHROME B561/FERRIC REDUCTASE TRANSMEMBRANE"/>
    <property type="match status" value="1"/>
</dbReference>
<gene>
    <name evidence="16" type="ORF">HHUSO_G12530</name>
</gene>
<sequence>MDLSMLKLLLLLVPAIFLDPVNGYGNGKVTESCRSMKPGHGHPSQSLPSPYTVTVDKSKFSTGDQIKVTLSGTSTTFKGFLIQARDMADPSGDAIGSFTLVDHSVSQLLNCGEIKGSAVSHTSKSGKLKVEVVWNVPSNPPPAVQFFATVLQHYDTYWVKMPGPIILMGNSTPVPTLTTSAVQPTTESPVLRKPFSSKDCGSTKSCLRDPIGCDPETDPKCYFLSFTSDEHSVLFELSGPTEGYVSFALSHDKWMGNDDVYLCVRTDDYVNINPGYVTGRTHPTLDSQDTLTNMAWRLSDGVVQCMFQREIRVPAEQDRFNLDRSYYIFLADGKAEHGMVHKHHHQPLISSEKKYITSSPENLNGSRSPFIIKVHGALMLVAWMTTVSIGVTVARFLKPLWPESTLFGQKIWFQVHRILMSSTVLLTCIAFTLPFVYRGGWSKHAGAHPFLGCTVMALAVLQLVMAFFRPHPNTPRRMIFNWAHWGTGTISRIIAVAAVFLGMDLPALNLPEPWDTLLLSGFVTWHILTELLLELHNLFIIRKAKNVKDDEVEIIDSALGETEGHMIKKIVLTVYICGNIAFLSAFLAAINCI</sequence>
<comment type="subcellular location">
    <subcellularLocation>
        <location evidence="2">Membrane</location>
        <topology evidence="2">Multi-pass membrane protein</topology>
    </subcellularLocation>
</comment>
<dbReference type="Proteomes" id="UP001369086">
    <property type="component" value="Unassembled WGS sequence"/>
</dbReference>
<evidence type="ECO:0000256" key="6">
    <source>
        <dbReference type="ARBA" id="ARBA00022982"/>
    </source>
</evidence>
<feature type="domain" description="Reelin" evidence="15">
    <location>
        <begin position="14"/>
        <end position="184"/>
    </location>
</feature>
<feature type="transmembrane region" description="Helical" evidence="11">
    <location>
        <begin position="480"/>
        <end position="503"/>
    </location>
</feature>
<feature type="transmembrane region" description="Helical" evidence="11">
    <location>
        <begin position="418"/>
        <end position="437"/>
    </location>
</feature>
<dbReference type="InterPro" id="IPR006593">
    <property type="entry name" value="Cyt_b561/ferric_Rdtase_TM"/>
</dbReference>
<organism evidence="16 17">
    <name type="scientific">Huso huso</name>
    <name type="common">Beluga</name>
    <name type="synonym">Acipenser huso</name>
    <dbReference type="NCBI Taxonomy" id="61971"/>
    <lineage>
        <taxon>Eukaryota</taxon>
        <taxon>Metazoa</taxon>
        <taxon>Chordata</taxon>
        <taxon>Craniata</taxon>
        <taxon>Vertebrata</taxon>
        <taxon>Euteleostomi</taxon>
        <taxon>Actinopterygii</taxon>
        <taxon>Chondrostei</taxon>
        <taxon>Acipenseriformes</taxon>
        <taxon>Acipenseridae</taxon>
        <taxon>Huso</taxon>
    </lineage>
</organism>
<dbReference type="SMART" id="SM00665">
    <property type="entry name" value="B561"/>
    <property type="match status" value="1"/>
</dbReference>
<feature type="chain" id="PRO_5045908369" evidence="12">
    <location>
        <begin position="24"/>
        <end position="593"/>
    </location>
</feature>
<protein>
    <submittedName>
        <fullName evidence="16">Ferric-chelate reductase 1 isoform X1</fullName>
    </submittedName>
</protein>
<dbReference type="Pfam" id="PF03351">
    <property type="entry name" value="DOMON"/>
    <property type="match status" value="1"/>
</dbReference>
<keyword evidence="17" id="KW-1185">Reference proteome</keyword>
<evidence type="ECO:0000256" key="3">
    <source>
        <dbReference type="ARBA" id="ARBA00009195"/>
    </source>
</evidence>
<evidence type="ECO:0000256" key="12">
    <source>
        <dbReference type="SAM" id="SignalP"/>
    </source>
</evidence>
<comment type="similarity">
    <text evidence="3">Belongs to the FRRS1 family.</text>
</comment>
<feature type="transmembrane region" description="Helical" evidence="11">
    <location>
        <begin position="376"/>
        <end position="397"/>
    </location>
</feature>
<comment type="cofactor">
    <cofactor evidence="1">
        <name>heme b</name>
        <dbReference type="ChEBI" id="CHEBI:60344"/>
    </cofactor>
</comment>
<dbReference type="PROSITE" id="PS50836">
    <property type="entry name" value="DOMON"/>
    <property type="match status" value="1"/>
</dbReference>
<dbReference type="Gene3D" id="2.60.40.4060">
    <property type="entry name" value="Reeler domain"/>
    <property type="match status" value="1"/>
</dbReference>
<keyword evidence="8" id="KW-0408">Iron</keyword>
<dbReference type="PROSITE" id="PS51019">
    <property type="entry name" value="REELIN"/>
    <property type="match status" value="1"/>
</dbReference>
<feature type="signal peptide" evidence="12">
    <location>
        <begin position="1"/>
        <end position="23"/>
    </location>
</feature>
<dbReference type="InterPro" id="IPR051237">
    <property type="entry name" value="Ferric-chelate_Red/DefProt"/>
</dbReference>
<keyword evidence="9 11" id="KW-0472">Membrane</keyword>
<evidence type="ECO:0000256" key="7">
    <source>
        <dbReference type="ARBA" id="ARBA00022989"/>
    </source>
</evidence>
<dbReference type="InterPro" id="IPR042307">
    <property type="entry name" value="Reeler_sf"/>
</dbReference>
<keyword evidence="4" id="KW-0813">Transport</keyword>
<keyword evidence="7 11" id="KW-1133">Transmembrane helix</keyword>
<evidence type="ECO:0000256" key="1">
    <source>
        <dbReference type="ARBA" id="ARBA00001970"/>
    </source>
</evidence>
<dbReference type="Gene3D" id="1.20.120.1770">
    <property type="match status" value="1"/>
</dbReference>
<dbReference type="InterPro" id="IPR002861">
    <property type="entry name" value="Reeler_dom"/>
</dbReference>
<evidence type="ECO:0000256" key="2">
    <source>
        <dbReference type="ARBA" id="ARBA00004141"/>
    </source>
</evidence>
<dbReference type="SMART" id="SM00664">
    <property type="entry name" value="DoH"/>
    <property type="match status" value="1"/>
</dbReference>
<comment type="caution">
    <text evidence="16">The sequence shown here is derived from an EMBL/GenBank/DDBJ whole genome shotgun (WGS) entry which is preliminary data.</text>
</comment>
<evidence type="ECO:0000313" key="16">
    <source>
        <dbReference type="EMBL" id="KAK6484704.1"/>
    </source>
</evidence>